<gene>
    <name evidence="5" type="primary">LOC118763465</name>
</gene>
<feature type="domain" description="Chitin-binding type-2" evidence="3">
    <location>
        <begin position="549"/>
        <end position="605"/>
    </location>
</feature>
<feature type="compositionally biased region" description="Basic residues" evidence="1">
    <location>
        <begin position="474"/>
        <end position="485"/>
    </location>
</feature>
<reference evidence="5" key="1">
    <citation type="submission" date="2025-08" db="UniProtKB">
        <authorList>
            <consortium name="RefSeq"/>
        </authorList>
    </citation>
    <scope>IDENTIFICATION</scope>
</reference>
<dbReference type="InterPro" id="IPR036508">
    <property type="entry name" value="Chitin-bd_dom_sf"/>
</dbReference>
<keyword evidence="4" id="KW-1185">Reference proteome</keyword>
<dbReference type="Proteomes" id="UP000515154">
    <property type="component" value="Linkage group LG1"/>
</dbReference>
<feature type="signal peptide" evidence="2">
    <location>
        <begin position="1"/>
        <end position="17"/>
    </location>
</feature>
<dbReference type="GO" id="GO:0008061">
    <property type="term" value="F:chitin binding"/>
    <property type="evidence" value="ECO:0007669"/>
    <property type="project" value="InterPro"/>
</dbReference>
<sequence>MKFPIGVYFLLIPFCSGQFPERIRTKGAMGNKVVSDIVEKLATKGIFSNKHLLRKLAAIQSKDGVPFKPHSGGLWRIDIDQLSSVKTSCQQNLRDLCKLFKKEFNIDVGSINIPDLDKPLYSGSIMSLYLSSLNESIPEKSFQDEDFWRKLISKSILRNNEEELTPEVYTKDNLLYKQYLKTICRERTDGVHAKTLPHPDPRKYIQCLKSSDYYVKRCPIGTFWLQKRLTCVHREDDTDTTQQDTNLLPKKTRPAMKMPALKTFANPCTKETFDNGRLYFPHSDPTKYIQCVDIGSYIVKDCIPGNSWFQNETMCLNTSEHLRQKYRSLIFKTTLHDNLGKTTLNPLVNIFKHLCTKAAIAAKRLYYSHPNPKKFVECTGVGLYVIRSCASGKFWSKKGDTCIHNYYPSTQYLPTRRHLTNIYGSTIYSSNKQGNPFNRPATLPMTTMKEKLHYTTSLSGKSKIPMHYTTARSLPKRTQKSRHQPPNKPRYTTSKMFTDIPTATAKAIPTYYSRPANKPSTKAMKHYTERMVMTRKSKFDRYFKKFDSSLCTKENIAAGLKYFAHRYPTMYFECIAPGKFVRRDCPRLFFWSQPDKKCIPPRITLPRIKPTTTTPIPTTTTTTTTTTATTTSITTPAFTTSQRNHRTSKITLPPRFKNPCTKKAIAANKFLFRHPNPRMFILCTSRGNYYIKQCGKDAVWFQPNRTCLYMSKDRSTKPTKTTTFKISPKHGTVKRASSNTFETYCTKENLESRRQYFPHPEPNKFILCTNPGTYIVKECHYQALWSQANLTCISEEQMSTPKTTTVKSTVSTTVKTPTLQVYNPSLLNKIKNPCTREKIAANVMFFAHPDPQYYVQCTTHGTYFVKSCDNGTLWSQANQTCIHRYSHHTIIQQEYGGMNTGRSLCTAEALEAGAGYFAHSDPRKFIQCTVPGSYVLRNCSPGTVWNQHEMDCVFGASIHHVLTSQLPDTTSKDDNEEVEWGHSPHSNPCTRELFKARFAHPDKTKYIQCSNWYNFVTLKCNPGKVWSQQLYNCI</sequence>
<evidence type="ECO:0000313" key="5">
    <source>
        <dbReference type="RefSeq" id="XP_036359009.1"/>
    </source>
</evidence>
<name>A0A7E6EUI4_9MOLL</name>
<dbReference type="GO" id="GO:0005576">
    <property type="term" value="C:extracellular region"/>
    <property type="evidence" value="ECO:0007669"/>
    <property type="project" value="InterPro"/>
</dbReference>
<feature type="domain" description="Chitin-binding type-2" evidence="3">
    <location>
        <begin position="832"/>
        <end position="886"/>
    </location>
</feature>
<organism evidence="4 5">
    <name type="scientific">Octopus sinensis</name>
    <name type="common">East Asian common octopus</name>
    <dbReference type="NCBI Taxonomy" id="2607531"/>
    <lineage>
        <taxon>Eukaryota</taxon>
        <taxon>Metazoa</taxon>
        <taxon>Spiralia</taxon>
        <taxon>Lophotrochozoa</taxon>
        <taxon>Mollusca</taxon>
        <taxon>Cephalopoda</taxon>
        <taxon>Coleoidea</taxon>
        <taxon>Octopodiformes</taxon>
        <taxon>Octopoda</taxon>
        <taxon>Incirrata</taxon>
        <taxon>Octopodidae</taxon>
        <taxon>Octopus</taxon>
    </lineage>
</organism>
<feature type="domain" description="Chitin-binding type-2" evidence="3">
    <location>
        <begin position="266"/>
        <end position="322"/>
    </location>
</feature>
<dbReference type="RefSeq" id="XP_036359009.1">
    <property type="nucleotide sequence ID" value="XM_036503116.1"/>
</dbReference>
<proteinExistence type="predicted"/>
<dbReference type="SUPFAM" id="SSF57625">
    <property type="entry name" value="Invertebrate chitin-binding proteins"/>
    <property type="match status" value="4"/>
</dbReference>
<dbReference type="KEGG" id="osn:118763465"/>
<feature type="domain" description="Chitin-binding type-2" evidence="3">
    <location>
        <begin position="743"/>
        <end position="799"/>
    </location>
</feature>
<evidence type="ECO:0000259" key="3">
    <source>
        <dbReference type="SMART" id="SM00494"/>
    </source>
</evidence>
<evidence type="ECO:0000256" key="1">
    <source>
        <dbReference type="SAM" id="MobiDB-lite"/>
    </source>
</evidence>
<dbReference type="SMART" id="SM00494">
    <property type="entry name" value="ChtBD2"/>
    <property type="match status" value="8"/>
</dbReference>
<feature type="domain" description="Chitin-binding type-2" evidence="3">
    <location>
        <begin position="182"/>
        <end position="238"/>
    </location>
</feature>
<dbReference type="InterPro" id="IPR002557">
    <property type="entry name" value="Chitin-bd_dom"/>
</dbReference>
<feature type="domain" description="Chitin-binding type-2" evidence="3">
    <location>
        <begin position="658"/>
        <end position="714"/>
    </location>
</feature>
<feature type="region of interest" description="Disordered" evidence="1">
    <location>
        <begin position="609"/>
        <end position="628"/>
    </location>
</feature>
<accession>A0A7E6EUI4</accession>
<feature type="chain" id="PRO_5028928111" evidence="2">
    <location>
        <begin position="18"/>
        <end position="1034"/>
    </location>
</feature>
<dbReference type="Pfam" id="PF01607">
    <property type="entry name" value="CBM_14"/>
    <property type="match status" value="1"/>
</dbReference>
<feature type="domain" description="Chitin-binding type-2" evidence="3">
    <location>
        <begin position="353"/>
        <end position="409"/>
    </location>
</feature>
<feature type="region of interest" description="Disordered" evidence="1">
    <location>
        <begin position="472"/>
        <end position="494"/>
    </location>
</feature>
<evidence type="ECO:0000256" key="2">
    <source>
        <dbReference type="SAM" id="SignalP"/>
    </source>
</evidence>
<dbReference type="AlphaFoldDB" id="A0A7E6EUI4"/>
<keyword evidence="2" id="KW-0732">Signal</keyword>
<evidence type="ECO:0000313" key="4">
    <source>
        <dbReference type="Proteomes" id="UP000515154"/>
    </source>
</evidence>
<protein>
    <submittedName>
        <fullName evidence="5">Uncharacterized protein LOC118763465</fullName>
    </submittedName>
</protein>
<feature type="domain" description="Chitin-binding type-2" evidence="3">
    <location>
        <begin position="903"/>
        <end position="957"/>
    </location>
</feature>